<keyword evidence="6" id="KW-1185">Reference proteome</keyword>
<evidence type="ECO:0000259" key="4">
    <source>
        <dbReference type="PROSITE" id="PS01124"/>
    </source>
</evidence>
<dbReference type="PROSITE" id="PS01124">
    <property type="entry name" value="HTH_ARAC_FAMILY_2"/>
    <property type="match status" value="1"/>
</dbReference>
<dbReference type="InterPro" id="IPR011256">
    <property type="entry name" value="Reg_factor_effector_dom_sf"/>
</dbReference>
<accession>A0A0F6W9X2</accession>
<organism evidence="5 6">
    <name type="scientific">Sandaracinus amylolyticus</name>
    <dbReference type="NCBI Taxonomy" id="927083"/>
    <lineage>
        <taxon>Bacteria</taxon>
        <taxon>Pseudomonadati</taxon>
        <taxon>Myxococcota</taxon>
        <taxon>Polyangia</taxon>
        <taxon>Polyangiales</taxon>
        <taxon>Sandaracinaceae</taxon>
        <taxon>Sandaracinus</taxon>
    </lineage>
</organism>
<evidence type="ECO:0000313" key="6">
    <source>
        <dbReference type="Proteomes" id="UP000034883"/>
    </source>
</evidence>
<name>A0A0F6W9X2_9BACT</name>
<dbReference type="Pfam" id="PF12833">
    <property type="entry name" value="HTH_18"/>
    <property type="match status" value="1"/>
</dbReference>
<keyword evidence="3" id="KW-0804">Transcription</keyword>
<evidence type="ECO:0000256" key="2">
    <source>
        <dbReference type="ARBA" id="ARBA00023125"/>
    </source>
</evidence>
<dbReference type="PANTHER" id="PTHR40055">
    <property type="entry name" value="TRANSCRIPTIONAL REGULATOR YGIV-RELATED"/>
    <property type="match status" value="1"/>
</dbReference>
<dbReference type="EMBL" id="CP011125">
    <property type="protein sequence ID" value="AKF11083.1"/>
    <property type="molecule type" value="Genomic_DNA"/>
</dbReference>
<dbReference type="InterPro" id="IPR009057">
    <property type="entry name" value="Homeodomain-like_sf"/>
</dbReference>
<keyword evidence="1" id="KW-0805">Transcription regulation</keyword>
<reference evidence="5 6" key="1">
    <citation type="submission" date="2015-03" db="EMBL/GenBank/DDBJ databases">
        <title>Genome assembly of Sandaracinus amylolyticus DSM 53668.</title>
        <authorList>
            <person name="Sharma G."/>
            <person name="Subramanian S."/>
        </authorList>
    </citation>
    <scope>NUCLEOTIDE SEQUENCE [LARGE SCALE GENOMIC DNA]</scope>
    <source>
        <strain evidence="5 6">DSM 53668</strain>
    </source>
</reference>
<feature type="domain" description="HTH araC/xylS-type" evidence="4">
    <location>
        <begin position="11"/>
        <end position="110"/>
    </location>
</feature>
<dbReference type="AlphaFoldDB" id="A0A0F6W9X2"/>
<dbReference type="InterPro" id="IPR010499">
    <property type="entry name" value="AraC_E-bd"/>
</dbReference>
<dbReference type="InterPro" id="IPR029442">
    <property type="entry name" value="GyrI-like"/>
</dbReference>
<evidence type="ECO:0000313" key="5">
    <source>
        <dbReference type="EMBL" id="AKF11083.1"/>
    </source>
</evidence>
<dbReference type="PROSITE" id="PS00041">
    <property type="entry name" value="HTH_ARAC_FAMILY_1"/>
    <property type="match status" value="1"/>
</dbReference>
<dbReference type="PANTHER" id="PTHR40055:SF1">
    <property type="entry name" value="TRANSCRIPTIONAL REGULATOR YGIV-RELATED"/>
    <property type="match status" value="1"/>
</dbReference>
<dbReference type="PRINTS" id="PR00032">
    <property type="entry name" value="HTHARAC"/>
</dbReference>
<dbReference type="InterPro" id="IPR018062">
    <property type="entry name" value="HTH_AraC-typ_CS"/>
</dbReference>
<protein>
    <submittedName>
        <fullName evidence="5">Transcriptional regulator, AraC family protein</fullName>
    </submittedName>
</protein>
<keyword evidence="2" id="KW-0238">DNA-binding</keyword>
<dbReference type="SMART" id="SM00342">
    <property type="entry name" value="HTH_ARAC"/>
    <property type="match status" value="1"/>
</dbReference>
<dbReference type="RefSeq" id="WP_053237986.1">
    <property type="nucleotide sequence ID" value="NZ_CP011125.1"/>
</dbReference>
<dbReference type="Pfam" id="PF06445">
    <property type="entry name" value="GyrI-like"/>
    <property type="match status" value="1"/>
</dbReference>
<dbReference type="SMART" id="SM00871">
    <property type="entry name" value="AraC_E_bind"/>
    <property type="match status" value="1"/>
</dbReference>
<proteinExistence type="predicted"/>
<dbReference type="Gene3D" id="1.10.10.60">
    <property type="entry name" value="Homeodomain-like"/>
    <property type="match status" value="2"/>
</dbReference>
<dbReference type="Gene3D" id="3.20.80.10">
    <property type="entry name" value="Regulatory factor, effector binding domain"/>
    <property type="match status" value="1"/>
</dbReference>
<sequence length="311" mass="34468">MTSTDYRPRVERAIRFIGENLDRPITLAEVAKVAHLSEYHFHRIFAAITGEPIGRFVTRRRLELAALRLAYEPSRSVTEIALAVGYSSTSNFSKAFSAHFGCAPSRVRHPDPDLPPALGKLTRTYGARFDPAALYVLPPDADEATRRREHDALAKSVRWVDFAGLDVACLASAEGYDLPALERTWDELIARGRALGVCDDAVDAYGMAFDSPRVTAPELCRYHACVPCPADVALPAPLFRGRIPAGRYAVFRYAGDVTAVEETYRRIYSVWLPRSGVVADDFVAVDHYVNDGPVAGSVDFEIWIKVRAREP</sequence>
<dbReference type="Proteomes" id="UP000034883">
    <property type="component" value="Chromosome"/>
</dbReference>
<dbReference type="GO" id="GO:0043565">
    <property type="term" value="F:sequence-specific DNA binding"/>
    <property type="evidence" value="ECO:0007669"/>
    <property type="project" value="InterPro"/>
</dbReference>
<dbReference type="GO" id="GO:0003700">
    <property type="term" value="F:DNA-binding transcription factor activity"/>
    <property type="evidence" value="ECO:0007669"/>
    <property type="project" value="InterPro"/>
</dbReference>
<evidence type="ECO:0000256" key="1">
    <source>
        <dbReference type="ARBA" id="ARBA00023015"/>
    </source>
</evidence>
<dbReference type="KEGG" id="samy:DB32_008232"/>
<dbReference type="InterPro" id="IPR050908">
    <property type="entry name" value="SmbC-like"/>
</dbReference>
<dbReference type="InterPro" id="IPR018060">
    <property type="entry name" value="HTH_AraC"/>
</dbReference>
<evidence type="ECO:0000256" key="3">
    <source>
        <dbReference type="ARBA" id="ARBA00023163"/>
    </source>
</evidence>
<dbReference type="InterPro" id="IPR020449">
    <property type="entry name" value="Tscrpt_reg_AraC-type_HTH"/>
</dbReference>
<gene>
    <name evidence="5" type="ORF">DB32_008232</name>
</gene>
<dbReference type="STRING" id="927083.DB32_008232"/>
<dbReference type="SUPFAM" id="SSF46689">
    <property type="entry name" value="Homeodomain-like"/>
    <property type="match status" value="2"/>
</dbReference>
<dbReference type="SUPFAM" id="SSF55136">
    <property type="entry name" value="Probable bacterial effector-binding domain"/>
    <property type="match status" value="1"/>
</dbReference>